<comment type="caution">
    <text evidence="1">The sequence shown here is derived from an EMBL/GenBank/DDBJ whole genome shotgun (WGS) entry which is preliminary data.</text>
</comment>
<accession>A0A366FP06</accession>
<sequence>MAIFARKAPPQYRGYLDRIEDGRLTGWADDRLAPKQRLVVEIFAAGAPLGAVRAELFRDDLAHAGVGDGRHGFSFAMPEGGTAVETLAARVAGSDFWLRSTLSRPSAAMINAPRRGLALLEGGFSARTAGDDDVGVAAELIEAWRRLKPRASLDPKTMWGGIVRTRHRALADLLAGDDAGALAACLVDIQKRPESRGLMQGDEAWADLVAASPEGRRAALAPFHDMLASLAQYLGVFRADCDELDFEGEALAVGQAALVAAIDAKVGFSIAPPTVFDGLFGLAIGDRIVHARDIQSLYAALRTIESSGLPSPRVCEIGGGFGKAACYAHRLGVKRYVVVDLPTVSAMQYFTLRRCLPDVRVTLRSPGERLGEDDGIDLVLAPQPGEAVAIRADIALNCDSFPEMGDAVCADYFARLPQWAPLLLSINQEAARPVRGPSNRQSVVSALLPQHGFSRRYRFRNWIRRGYVEELWAHG</sequence>
<dbReference type="RefSeq" id="WP_113888768.1">
    <property type="nucleotide sequence ID" value="NZ_QNRK01000008.1"/>
</dbReference>
<evidence type="ECO:0000313" key="2">
    <source>
        <dbReference type="Proteomes" id="UP000253529"/>
    </source>
</evidence>
<gene>
    <name evidence="1" type="ORF">DFR50_10811</name>
</gene>
<evidence type="ECO:0000313" key="1">
    <source>
        <dbReference type="EMBL" id="RBP15455.1"/>
    </source>
</evidence>
<dbReference type="SUPFAM" id="SSF53335">
    <property type="entry name" value="S-adenosyl-L-methionine-dependent methyltransferases"/>
    <property type="match status" value="1"/>
</dbReference>
<keyword evidence="2" id="KW-1185">Reference proteome</keyword>
<name>A0A366FP06_9HYPH</name>
<protein>
    <recommendedName>
        <fullName evidence="3">Sugar O-methyltransferase</fullName>
    </recommendedName>
</protein>
<organism evidence="1 2">
    <name type="scientific">Roseiarcus fermentans</name>
    <dbReference type="NCBI Taxonomy" id="1473586"/>
    <lineage>
        <taxon>Bacteria</taxon>
        <taxon>Pseudomonadati</taxon>
        <taxon>Pseudomonadota</taxon>
        <taxon>Alphaproteobacteria</taxon>
        <taxon>Hyphomicrobiales</taxon>
        <taxon>Roseiarcaceae</taxon>
        <taxon>Roseiarcus</taxon>
    </lineage>
</organism>
<dbReference type="AlphaFoldDB" id="A0A366FP06"/>
<dbReference type="EMBL" id="QNRK01000008">
    <property type="protein sequence ID" value="RBP15455.1"/>
    <property type="molecule type" value="Genomic_DNA"/>
</dbReference>
<proteinExistence type="predicted"/>
<dbReference type="OrthoDB" id="8435941at2"/>
<dbReference type="InterPro" id="IPR029063">
    <property type="entry name" value="SAM-dependent_MTases_sf"/>
</dbReference>
<dbReference type="Proteomes" id="UP000253529">
    <property type="component" value="Unassembled WGS sequence"/>
</dbReference>
<evidence type="ECO:0008006" key="3">
    <source>
        <dbReference type="Google" id="ProtNLM"/>
    </source>
</evidence>
<reference evidence="1 2" key="1">
    <citation type="submission" date="2018-06" db="EMBL/GenBank/DDBJ databases">
        <title>Genomic Encyclopedia of Type Strains, Phase IV (KMG-IV): sequencing the most valuable type-strain genomes for metagenomic binning, comparative biology and taxonomic classification.</title>
        <authorList>
            <person name="Goeker M."/>
        </authorList>
    </citation>
    <scope>NUCLEOTIDE SEQUENCE [LARGE SCALE GENOMIC DNA]</scope>
    <source>
        <strain evidence="1 2">DSM 24875</strain>
    </source>
</reference>